<gene>
    <name evidence="1" type="ORF">BDN72DRAFT_781868</name>
</gene>
<accession>A0ACD2ZYE8</accession>
<dbReference type="Proteomes" id="UP000308600">
    <property type="component" value="Unassembled WGS sequence"/>
</dbReference>
<reference evidence="1 2" key="1">
    <citation type="journal article" date="2019" name="Nat. Ecol. Evol.">
        <title>Megaphylogeny resolves global patterns of mushroom evolution.</title>
        <authorList>
            <person name="Varga T."/>
            <person name="Krizsan K."/>
            <person name="Foldi C."/>
            <person name="Dima B."/>
            <person name="Sanchez-Garcia M."/>
            <person name="Sanchez-Ramirez S."/>
            <person name="Szollosi G.J."/>
            <person name="Szarkandi J.G."/>
            <person name="Papp V."/>
            <person name="Albert L."/>
            <person name="Andreopoulos W."/>
            <person name="Angelini C."/>
            <person name="Antonin V."/>
            <person name="Barry K.W."/>
            <person name="Bougher N.L."/>
            <person name="Buchanan P."/>
            <person name="Buyck B."/>
            <person name="Bense V."/>
            <person name="Catcheside P."/>
            <person name="Chovatia M."/>
            <person name="Cooper J."/>
            <person name="Damon W."/>
            <person name="Desjardin D."/>
            <person name="Finy P."/>
            <person name="Geml J."/>
            <person name="Haridas S."/>
            <person name="Hughes K."/>
            <person name="Justo A."/>
            <person name="Karasinski D."/>
            <person name="Kautmanova I."/>
            <person name="Kiss B."/>
            <person name="Kocsube S."/>
            <person name="Kotiranta H."/>
            <person name="LaButti K.M."/>
            <person name="Lechner B.E."/>
            <person name="Liimatainen K."/>
            <person name="Lipzen A."/>
            <person name="Lukacs Z."/>
            <person name="Mihaltcheva S."/>
            <person name="Morgado L.N."/>
            <person name="Niskanen T."/>
            <person name="Noordeloos M.E."/>
            <person name="Ohm R.A."/>
            <person name="Ortiz-Santana B."/>
            <person name="Ovrebo C."/>
            <person name="Racz N."/>
            <person name="Riley R."/>
            <person name="Savchenko A."/>
            <person name="Shiryaev A."/>
            <person name="Soop K."/>
            <person name="Spirin V."/>
            <person name="Szebenyi C."/>
            <person name="Tomsovsky M."/>
            <person name="Tulloss R.E."/>
            <person name="Uehling J."/>
            <person name="Grigoriev I.V."/>
            <person name="Vagvolgyi C."/>
            <person name="Papp T."/>
            <person name="Martin F.M."/>
            <person name="Miettinen O."/>
            <person name="Hibbett D.S."/>
            <person name="Nagy L.G."/>
        </authorList>
    </citation>
    <scope>NUCLEOTIDE SEQUENCE [LARGE SCALE GENOMIC DNA]</scope>
    <source>
        <strain evidence="1 2">NL-1719</strain>
    </source>
</reference>
<evidence type="ECO:0000313" key="2">
    <source>
        <dbReference type="Proteomes" id="UP000308600"/>
    </source>
</evidence>
<sequence>MRVPVVGRKKYSNPFSQASNSPIHTTRDKPSSKETETPPILILDPAILRPECLAQDRLVKWRPVQSPKIQLIRNDGRSITDILSEGLAENTRKSYAPGLRCYHQFCDAKDVAEIARAPASHTLIVEFVGSIIGFFAPSTIKGYYYSVDAWHRLHILPFPNAERELNLLLKAANVFAPPSSKKPKRAPITVQNIEAIHSLLNHSDPFDAAFYACLVTCFWSVSRLGEFTVERKDVTFDPKKHISINNLRDETDRNGNEVQILHLPSTKTERVNGEDVQWAQQSGVTDPVSALKHHLRINKPSSKEHLFSYTDKGLRVILSKKKFTDTLSKLTKKLNIFQVYGHSLRIGGTLEYLLRNVPFLVVKTMGCWKGDSFQIYLRRHGQVLASYIQDKPIFQQLLKELPPVRTSGE</sequence>
<protein>
    <submittedName>
        <fullName evidence="1">Uncharacterized protein</fullName>
    </submittedName>
</protein>
<keyword evidence="2" id="KW-1185">Reference proteome</keyword>
<evidence type="ECO:0000313" key="1">
    <source>
        <dbReference type="EMBL" id="TFK58593.1"/>
    </source>
</evidence>
<name>A0ACD2ZYE8_9AGAR</name>
<organism evidence="1 2">
    <name type="scientific">Pluteus cervinus</name>
    <dbReference type="NCBI Taxonomy" id="181527"/>
    <lineage>
        <taxon>Eukaryota</taxon>
        <taxon>Fungi</taxon>
        <taxon>Dikarya</taxon>
        <taxon>Basidiomycota</taxon>
        <taxon>Agaricomycotina</taxon>
        <taxon>Agaricomycetes</taxon>
        <taxon>Agaricomycetidae</taxon>
        <taxon>Agaricales</taxon>
        <taxon>Pluteineae</taxon>
        <taxon>Pluteaceae</taxon>
        <taxon>Pluteus</taxon>
    </lineage>
</organism>
<dbReference type="EMBL" id="ML209285">
    <property type="protein sequence ID" value="TFK58593.1"/>
    <property type="molecule type" value="Genomic_DNA"/>
</dbReference>
<proteinExistence type="predicted"/>